<dbReference type="InterPro" id="IPR009056">
    <property type="entry name" value="Cyt_c-like_dom"/>
</dbReference>
<evidence type="ECO:0000256" key="1">
    <source>
        <dbReference type="ARBA" id="ARBA00022448"/>
    </source>
</evidence>
<feature type="compositionally biased region" description="Polar residues" evidence="7">
    <location>
        <begin position="27"/>
        <end position="37"/>
    </location>
</feature>
<dbReference type="OrthoDB" id="9805828at2"/>
<dbReference type="PROSITE" id="PS51257">
    <property type="entry name" value="PROKAR_LIPOPROTEIN"/>
    <property type="match status" value="1"/>
</dbReference>
<dbReference type="PANTHER" id="PTHR11961">
    <property type="entry name" value="CYTOCHROME C"/>
    <property type="match status" value="1"/>
</dbReference>
<evidence type="ECO:0000256" key="8">
    <source>
        <dbReference type="SAM" id="SignalP"/>
    </source>
</evidence>
<organism evidence="10 11">
    <name type="scientific">Hirschia baltica (strain ATCC 49814 / DSM 5838 / IFAM 1418)</name>
    <dbReference type="NCBI Taxonomy" id="582402"/>
    <lineage>
        <taxon>Bacteria</taxon>
        <taxon>Pseudomonadati</taxon>
        <taxon>Pseudomonadota</taxon>
        <taxon>Alphaproteobacteria</taxon>
        <taxon>Hyphomonadales</taxon>
        <taxon>Hyphomonadaceae</taxon>
        <taxon>Hirschia</taxon>
    </lineage>
</organism>
<dbReference type="eggNOG" id="COG3474">
    <property type="taxonomic scope" value="Bacteria"/>
</dbReference>
<proteinExistence type="predicted"/>
<name>C6XLX1_HIRBI</name>
<dbReference type="Pfam" id="PF00034">
    <property type="entry name" value="Cytochrom_C"/>
    <property type="match status" value="1"/>
</dbReference>
<dbReference type="EMBL" id="CP001678">
    <property type="protein sequence ID" value="ACT59803.1"/>
    <property type="molecule type" value="Genomic_DNA"/>
</dbReference>
<dbReference type="SUPFAM" id="SSF46626">
    <property type="entry name" value="Cytochrome c"/>
    <property type="match status" value="1"/>
</dbReference>
<evidence type="ECO:0000256" key="5">
    <source>
        <dbReference type="ARBA" id="ARBA00023004"/>
    </source>
</evidence>
<dbReference type="GO" id="GO:0009055">
    <property type="term" value="F:electron transfer activity"/>
    <property type="evidence" value="ECO:0007669"/>
    <property type="project" value="InterPro"/>
</dbReference>
<dbReference type="AlphaFoldDB" id="C6XLX1"/>
<dbReference type="GO" id="GO:0046872">
    <property type="term" value="F:metal ion binding"/>
    <property type="evidence" value="ECO:0007669"/>
    <property type="project" value="UniProtKB-KW"/>
</dbReference>
<reference evidence="11" key="1">
    <citation type="journal article" date="2011" name="J. Bacteriol.">
        <title>Genome sequences of eight morphologically diverse alphaproteobacteria.</title>
        <authorList>
            <consortium name="US DOE Joint Genome Institute"/>
            <person name="Brown P.J."/>
            <person name="Kysela D.T."/>
            <person name="Buechlein A."/>
            <person name="Hemmerich C."/>
            <person name="Brun Y.V."/>
        </authorList>
    </citation>
    <scope>NUCLEOTIDE SEQUENCE [LARGE SCALE GENOMIC DNA]</scope>
    <source>
        <strain evidence="11">ATCC 49814 / DSM 5838 / IFAM 1418</strain>
    </source>
</reference>
<keyword evidence="2 6" id="KW-0349">Heme</keyword>
<accession>C6XLX1</accession>
<dbReference type="PRINTS" id="PR00604">
    <property type="entry name" value="CYTCHRMECIAB"/>
</dbReference>
<keyword evidence="5 6" id="KW-0408">Iron</keyword>
<evidence type="ECO:0000259" key="9">
    <source>
        <dbReference type="PROSITE" id="PS51007"/>
    </source>
</evidence>
<evidence type="ECO:0000313" key="10">
    <source>
        <dbReference type="EMBL" id="ACT59803.1"/>
    </source>
</evidence>
<evidence type="ECO:0000256" key="7">
    <source>
        <dbReference type="SAM" id="MobiDB-lite"/>
    </source>
</evidence>
<sequence>MFKIHFFALAMLAPTFLMGCGEENTNTAAPLPSQNALSSESNEDETSTSNDVVDNSLVTPPAQNVKLAQLPAPYNTADYDKGRRQYSTCKSCHNLIEGAGHRVGPNLHGVFDRNIGQAEGFKYSKAIEAADFQWTPERLDQWLANPRKFLPGNRMTFAGISNATQRENLIAYLMVETAK</sequence>
<keyword evidence="1" id="KW-0813">Transport</keyword>
<dbReference type="RefSeq" id="WP_015827953.1">
    <property type="nucleotide sequence ID" value="NC_012982.1"/>
</dbReference>
<dbReference type="Proteomes" id="UP000002745">
    <property type="component" value="Chromosome"/>
</dbReference>
<keyword evidence="11" id="KW-1185">Reference proteome</keyword>
<dbReference type="HOGENOM" id="CLU_060944_4_1_5"/>
<evidence type="ECO:0000256" key="3">
    <source>
        <dbReference type="ARBA" id="ARBA00022723"/>
    </source>
</evidence>
<protein>
    <submittedName>
        <fullName evidence="10">Cytochrome c class I</fullName>
    </submittedName>
</protein>
<dbReference type="GO" id="GO:0020037">
    <property type="term" value="F:heme binding"/>
    <property type="evidence" value="ECO:0007669"/>
    <property type="project" value="InterPro"/>
</dbReference>
<feature type="signal peptide" evidence="8">
    <location>
        <begin position="1"/>
        <end position="19"/>
    </location>
</feature>
<evidence type="ECO:0000256" key="6">
    <source>
        <dbReference type="PROSITE-ProRule" id="PRU00433"/>
    </source>
</evidence>
<feature type="domain" description="Cytochrome c" evidence="9">
    <location>
        <begin position="77"/>
        <end position="177"/>
    </location>
</feature>
<evidence type="ECO:0000256" key="4">
    <source>
        <dbReference type="ARBA" id="ARBA00022982"/>
    </source>
</evidence>
<evidence type="ECO:0000313" key="11">
    <source>
        <dbReference type="Proteomes" id="UP000002745"/>
    </source>
</evidence>
<dbReference type="InterPro" id="IPR036909">
    <property type="entry name" value="Cyt_c-like_dom_sf"/>
</dbReference>
<dbReference type="KEGG" id="hba:Hbal_2122"/>
<feature type="region of interest" description="Disordered" evidence="7">
    <location>
        <begin position="27"/>
        <end position="57"/>
    </location>
</feature>
<gene>
    <name evidence="10" type="ordered locus">Hbal_2122</name>
</gene>
<feature type="chain" id="PRO_5002973903" evidence="8">
    <location>
        <begin position="20"/>
        <end position="179"/>
    </location>
</feature>
<dbReference type="PROSITE" id="PS51007">
    <property type="entry name" value="CYTC"/>
    <property type="match status" value="1"/>
</dbReference>
<keyword evidence="3 6" id="KW-0479">Metal-binding</keyword>
<evidence type="ECO:0000256" key="2">
    <source>
        <dbReference type="ARBA" id="ARBA00022617"/>
    </source>
</evidence>
<keyword evidence="8" id="KW-0732">Signal</keyword>
<dbReference type="STRING" id="582402.Hbal_2122"/>
<dbReference type="Gene3D" id="1.10.760.10">
    <property type="entry name" value="Cytochrome c-like domain"/>
    <property type="match status" value="1"/>
</dbReference>
<dbReference type="InterPro" id="IPR002327">
    <property type="entry name" value="Cyt_c_1A/1B"/>
</dbReference>
<keyword evidence="4" id="KW-0249">Electron transport</keyword>